<dbReference type="STRING" id="363870.NG54_16140"/>
<dbReference type="SUPFAM" id="SSF51161">
    <property type="entry name" value="Trimeric LpxA-like enzymes"/>
    <property type="match status" value="1"/>
</dbReference>
<organism evidence="5 7">
    <name type="scientific">Heyndrickxia ginsengihumi</name>
    <dbReference type="NCBI Taxonomy" id="363870"/>
    <lineage>
        <taxon>Bacteria</taxon>
        <taxon>Bacillati</taxon>
        <taxon>Bacillota</taxon>
        <taxon>Bacilli</taxon>
        <taxon>Bacillales</taxon>
        <taxon>Bacillaceae</taxon>
        <taxon>Heyndrickxia</taxon>
    </lineage>
</organism>
<evidence type="ECO:0000313" key="6">
    <source>
        <dbReference type="EMBL" id="NEY21570.1"/>
    </source>
</evidence>
<evidence type="ECO:0000313" key="8">
    <source>
        <dbReference type="Proteomes" id="UP000476934"/>
    </source>
</evidence>
<reference evidence="5 7" key="1">
    <citation type="submission" date="2014-10" db="EMBL/GenBank/DDBJ databases">
        <title>Draft genome of phytase producing Bacillus ginsengihumi strain M2.11.</title>
        <authorList>
            <person name="Toymentseva A."/>
            <person name="Boulygina E.A."/>
            <person name="Kazakov S.V."/>
            <person name="Kayumov I."/>
            <person name="Suleimanova A.D."/>
            <person name="Mardanova A.M."/>
            <person name="Maria S.N."/>
            <person name="Sergey M.Y."/>
            <person name="Sharipova M.R."/>
        </authorList>
    </citation>
    <scope>NUCLEOTIDE SEQUENCE [LARGE SCALE GENOMIC DNA]</scope>
    <source>
        <strain evidence="5 7">M2.11</strain>
    </source>
</reference>
<dbReference type="InterPro" id="IPR011832">
    <property type="entry name" value="GlgDAde_trans"/>
</dbReference>
<dbReference type="Pfam" id="PF00483">
    <property type="entry name" value="NTP_transferase"/>
    <property type="match status" value="1"/>
</dbReference>
<proteinExistence type="inferred from homology"/>
<dbReference type="CDD" id="cd04651">
    <property type="entry name" value="LbH_G1P_AT_C"/>
    <property type="match status" value="1"/>
</dbReference>
<dbReference type="EMBL" id="JAAIWK010000039">
    <property type="protein sequence ID" value="NEY21570.1"/>
    <property type="molecule type" value="Genomic_DNA"/>
</dbReference>
<evidence type="ECO:0000256" key="2">
    <source>
        <dbReference type="ARBA" id="ARBA00023056"/>
    </source>
</evidence>
<keyword evidence="5" id="KW-0808">Transferase</keyword>
<dbReference type="Gene3D" id="3.90.550.10">
    <property type="entry name" value="Spore Coat Polysaccharide Biosynthesis Protein SpsA, Chain A"/>
    <property type="match status" value="1"/>
</dbReference>
<dbReference type="PANTHER" id="PTHR43523:SF6">
    <property type="entry name" value="GLYCOGEN BIOSYNTHESIS PROTEIN GLGD"/>
    <property type="match status" value="1"/>
</dbReference>
<reference evidence="6" key="2">
    <citation type="submission" date="2020-02" db="EMBL/GenBank/DDBJ databases">
        <authorList>
            <person name="Feng H."/>
        </authorList>
    </citation>
    <scope>NUCLEOTIDE SEQUENCE [LARGE SCALE GENOMIC DNA]</scope>
    <source>
        <strain evidence="6">Gsoil 114</strain>
    </source>
</reference>
<sequence length="368" mass="42012">MTNILGVINLINEKPILKELTHHRCLAAIPFGGRYRLIDFNLSNFIHADVSSVAVFTKDKGRAIMDHLGSGKEWDLDRHNGGLFILPTISDDHKVKGDLQQFYDHIEFFERSSAEYVVITPGHHVSKLDMKELVDYHQQTNADITVVYKKYDGKPIQKPNYHKCFINPDGDIDDIELYTNPKIGDNICLETYVISIPLLINLIKHCIDNHEYDFLKDIVKANIQHLNIKGFAHLGPMLFIHSVESYHDSNMSLLNPEVVRTFFYHHWDIFTKLKHEPPTKFGESSRVSNSLIANGCEIHGEVENCIIFRGVKIKKGAIVKNSIIMQKTQIEEDVMIDNIITDKQVTITKNAVIIGTSCPKVIKKRETV</sequence>
<comment type="caution">
    <text evidence="5">The sequence shown here is derived from an EMBL/GenBank/DDBJ whole genome shotgun (WGS) entry which is preliminary data.</text>
</comment>
<feature type="domain" description="Glucose-1-phosphate adenylyltransferase/Bifunctional protein GlmU-like C-terminal hexapeptide" evidence="4">
    <location>
        <begin position="282"/>
        <end position="353"/>
    </location>
</feature>
<dbReference type="EMBL" id="JRUN01000067">
    <property type="protein sequence ID" value="KHD84352.1"/>
    <property type="molecule type" value="Genomic_DNA"/>
</dbReference>
<evidence type="ECO:0000313" key="7">
    <source>
        <dbReference type="Proteomes" id="UP000030588"/>
    </source>
</evidence>
<dbReference type="AlphaFoldDB" id="A0A0A6XW46"/>
<dbReference type="PANTHER" id="PTHR43523">
    <property type="entry name" value="GLUCOSE-1-PHOSPHATE ADENYLYLTRANSFERASE-RELATED"/>
    <property type="match status" value="1"/>
</dbReference>
<evidence type="ECO:0000259" key="3">
    <source>
        <dbReference type="Pfam" id="PF00483"/>
    </source>
</evidence>
<dbReference type="InterPro" id="IPR056818">
    <property type="entry name" value="GlmU/GlgC-like_hexapep"/>
</dbReference>
<keyword evidence="2" id="KW-0320">Glycogen biosynthesis</keyword>
<name>A0A0A6XW46_9BACI</name>
<dbReference type="InterPro" id="IPR005835">
    <property type="entry name" value="NTP_transferase_dom"/>
</dbReference>
<dbReference type="SUPFAM" id="SSF53448">
    <property type="entry name" value="Nucleotide-diphospho-sugar transferases"/>
    <property type="match status" value="1"/>
</dbReference>
<reference evidence="6 8" key="3">
    <citation type="submission" date="2020-03" db="EMBL/GenBank/DDBJ databases">
        <title>Bacillus aquiflavi sp. nov., isolated from yellow water of strong flavor Chinese baijiu in Yibin region of China.</title>
        <authorList>
            <person name="Xie J."/>
        </authorList>
    </citation>
    <scope>NUCLEOTIDE SEQUENCE [LARGE SCALE GENOMIC DNA]</scope>
    <source>
        <strain evidence="6 8">Gsoil 114</strain>
    </source>
</reference>
<evidence type="ECO:0000313" key="5">
    <source>
        <dbReference type="EMBL" id="KHD84352.1"/>
    </source>
</evidence>
<dbReference type="Pfam" id="PF24894">
    <property type="entry name" value="Hexapep_GlmU"/>
    <property type="match status" value="1"/>
</dbReference>
<feature type="domain" description="Nucleotidyl transferase" evidence="3">
    <location>
        <begin position="17"/>
        <end position="152"/>
    </location>
</feature>
<accession>A0A0A6XW46</accession>
<gene>
    <name evidence="6" type="primary">glgD</name>
    <name evidence="6" type="ORF">G4D61_16720</name>
    <name evidence="5" type="ORF">NG54_16140</name>
</gene>
<keyword evidence="8" id="KW-1185">Reference proteome</keyword>
<protein>
    <submittedName>
        <fullName evidence="5 6">Glucose-1-phosphate adenylyltransferase</fullName>
        <ecNumber evidence="6">2.7.7.27</ecNumber>
    </submittedName>
</protein>
<dbReference type="RefSeq" id="WP_025726908.1">
    <property type="nucleotide sequence ID" value="NZ_JAAIWK010000039.1"/>
</dbReference>
<dbReference type="CDD" id="cd02508">
    <property type="entry name" value="ADP_Glucose_PP"/>
    <property type="match status" value="1"/>
</dbReference>
<evidence type="ECO:0000259" key="4">
    <source>
        <dbReference type="Pfam" id="PF24894"/>
    </source>
</evidence>
<comment type="similarity">
    <text evidence="1">Belongs to the bacterial/plant glucose-1-phosphate adenylyltransferase family.</text>
</comment>
<evidence type="ECO:0000256" key="1">
    <source>
        <dbReference type="ARBA" id="ARBA00010443"/>
    </source>
</evidence>
<dbReference type="InterPro" id="IPR029044">
    <property type="entry name" value="Nucleotide-diphossugar_trans"/>
</dbReference>
<dbReference type="InterPro" id="IPR011831">
    <property type="entry name" value="ADP-Glc_PPase"/>
</dbReference>
<dbReference type="InterPro" id="IPR011004">
    <property type="entry name" value="Trimer_LpxA-like_sf"/>
</dbReference>
<dbReference type="GO" id="GO:0005978">
    <property type="term" value="P:glycogen biosynthetic process"/>
    <property type="evidence" value="ECO:0007669"/>
    <property type="project" value="UniProtKB-KW"/>
</dbReference>
<dbReference type="Proteomes" id="UP000476934">
    <property type="component" value="Unassembled WGS sequence"/>
</dbReference>
<keyword evidence="5" id="KW-0548">Nucleotidyltransferase</keyword>
<dbReference type="Gene3D" id="2.160.10.10">
    <property type="entry name" value="Hexapeptide repeat proteins"/>
    <property type="match status" value="1"/>
</dbReference>
<dbReference type="GO" id="GO:0008878">
    <property type="term" value="F:glucose-1-phosphate adenylyltransferase activity"/>
    <property type="evidence" value="ECO:0007669"/>
    <property type="project" value="UniProtKB-EC"/>
</dbReference>
<dbReference type="NCBIfam" id="TIGR02092">
    <property type="entry name" value="glgD"/>
    <property type="match status" value="1"/>
</dbReference>
<dbReference type="Proteomes" id="UP000030588">
    <property type="component" value="Unassembled WGS sequence"/>
</dbReference>
<dbReference type="EC" id="2.7.7.27" evidence="6"/>
<dbReference type="OrthoDB" id="9801810at2"/>